<comment type="cofactor">
    <cofactor evidence="1">
        <name>a divalent metal cation</name>
        <dbReference type="ChEBI" id="CHEBI:60240"/>
    </cofactor>
</comment>
<dbReference type="SUPFAM" id="SSF56300">
    <property type="entry name" value="Metallo-dependent phosphatases"/>
    <property type="match status" value="1"/>
</dbReference>
<dbReference type="GO" id="GO:0046872">
    <property type="term" value="F:metal ion binding"/>
    <property type="evidence" value="ECO:0007669"/>
    <property type="project" value="UniProtKB-KW"/>
</dbReference>
<comment type="similarity">
    <text evidence="1">Belongs to the metallophosphoesterase superfamily. YfcE family.</text>
</comment>
<dbReference type="InterPro" id="IPR000979">
    <property type="entry name" value="Phosphodiesterase_MJ0936/Vps29"/>
</dbReference>
<dbReference type="CDD" id="cd00841">
    <property type="entry name" value="MPP_YfcE"/>
    <property type="match status" value="1"/>
</dbReference>
<dbReference type="AlphaFoldDB" id="A0A1H8PGA0"/>
<evidence type="ECO:0000313" key="3">
    <source>
        <dbReference type="EMBL" id="SEO41002.1"/>
    </source>
</evidence>
<dbReference type="PANTHER" id="PTHR43165">
    <property type="entry name" value="METALLOPHOSPHOESTERASE"/>
    <property type="match status" value="1"/>
</dbReference>
<dbReference type="NCBIfam" id="TIGR00040">
    <property type="entry name" value="yfcE"/>
    <property type="match status" value="1"/>
</dbReference>
<dbReference type="EMBL" id="FOCX01000012">
    <property type="protein sequence ID" value="SEO41002.1"/>
    <property type="molecule type" value="Genomic_DNA"/>
</dbReference>
<accession>A0A1H8PGA0</accession>
<dbReference type="Pfam" id="PF12850">
    <property type="entry name" value="Metallophos_2"/>
    <property type="match status" value="1"/>
</dbReference>
<evidence type="ECO:0000256" key="1">
    <source>
        <dbReference type="RuleBase" id="RU362039"/>
    </source>
</evidence>
<reference evidence="4" key="1">
    <citation type="submission" date="2016-10" db="EMBL/GenBank/DDBJ databases">
        <authorList>
            <person name="Varghese N."/>
            <person name="Submissions S."/>
        </authorList>
    </citation>
    <scope>NUCLEOTIDE SEQUENCE [LARGE SCALE GENOMIC DNA]</scope>
    <source>
        <strain evidence="4">IBRC-M 10043</strain>
    </source>
</reference>
<sequence>MKVGSRFPTQKTFIIRPVVATDMQVGIVSDTHDNYSAAETIATVFADRGIGTLVHCGDFIAPPLLAAFEGHGFDIHGVLGNNDGEREGLQATIDGFSDGSQLHGREADLTVDGTSVHVLHGDQGIETVNERADSGDYDYVLYGHFHVAEKRTEGDTTVVNPGAHFPTVPADHRSVAILDTDADEIEFVGIDA</sequence>
<dbReference type="EC" id="3.1.4.-" evidence="1"/>
<organism evidence="3 4">
    <name type="scientific">Halorientalis persicus</name>
    <dbReference type="NCBI Taxonomy" id="1367881"/>
    <lineage>
        <taxon>Archaea</taxon>
        <taxon>Methanobacteriati</taxon>
        <taxon>Methanobacteriota</taxon>
        <taxon>Stenosarchaea group</taxon>
        <taxon>Halobacteria</taxon>
        <taxon>Halobacteriales</taxon>
        <taxon>Haloarculaceae</taxon>
        <taxon>Halorientalis</taxon>
    </lineage>
</organism>
<dbReference type="InterPro" id="IPR041802">
    <property type="entry name" value="MPP_YfcE"/>
</dbReference>
<name>A0A1H8PGA0_9EURY</name>
<keyword evidence="4" id="KW-1185">Reference proteome</keyword>
<gene>
    <name evidence="3" type="ORF">SAMN05216388_101242</name>
</gene>
<feature type="domain" description="Calcineurin-like phosphoesterase" evidence="2">
    <location>
        <begin position="23"/>
        <end position="182"/>
    </location>
</feature>
<dbReference type="Proteomes" id="UP000198775">
    <property type="component" value="Unassembled WGS sequence"/>
</dbReference>
<dbReference type="PANTHER" id="PTHR43165:SF1">
    <property type="entry name" value="PHOSPHODIESTERASE MJ0936"/>
    <property type="match status" value="1"/>
</dbReference>
<proteinExistence type="inferred from homology"/>
<dbReference type="GO" id="GO:0016787">
    <property type="term" value="F:hydrolase activity"/>
    <property type="evidence" value="ECO:0007669"/>
    <property type="project" value="UniProtKB-UniRule"/>
</dbReference>
<dbReference type="InterPro" id="IPR053193">
    <property type="entry name" value="MetalloPDE_YfcE-like"/>
</dbReference>
<evidence type="ECO:0000313" key="4">
    <source>
        <dbReference type="Proteomes" id="UP000198775"/>
    </source>
</evidence>
<dbReference type="InterPro" id="IPR029052">
    <property type="entry name" value="Metallo-depent_PP-like"/>
</dbReference>
<evidence type="ECO:0000259" key="2">
    <source>
        <dbReference type="Pfam" id="PF12850"/>
    </source>
</evidence>
<protein>
    <recommendedName>
        <fullName evidence="1">Phosphoesterase</fullName>
        <ecNumber evidence="1">3.1.4.-</ecNumber>
    </recommendedName>
</protein>
<dbReference type="InterPro" id="IPR024654">
    <property type="entry name" value="Calcineurin-like_PHP_lpxH"/>
</dbReference>
<dbReference type="Gene3D" id="3.60.21.10">
    <property type="match status" value="1"/>
</dbReference>
<keyword evidence="1" id="KW-0479">Metal-binding</keyword>